<dbReference type="Pfam" id="PF01906">
    <property type="entry name" value="YbjQ_1"/>
    <property type="match status" value="1"/>
</dbReference>
<dbReference type="Gene3D" id="3.30.110.70">
    <property type="entry name" value="Hypothetical protein apc22750. Chain B"/>
    <property type="match status" value="1"/>
</dbReference>
<evidence type="ECO:0008006" key="4">
    <source>
        <dbReference type="Google" id="ProtNLM"/>
    </source>
</evidence>
<dbReference type="PANTHER" id="PTHR34068">
    <property type="entry name" value="UPF0145 PROTEIN YBJQ"/>
    <property type="match status" value="1"/>
</dbReference>
<dbReference type="AlphaFoldDB" id="A0A2M7G874"/>
<evidence type="ECO:0000313" key="3">
    <source>
        <dbReference type="Proteomes" id="UP000231019"/>
    </source>
</evidence>
<dbReference type="InterPro" id="IPR035439">
    <property type="entry name" value="UPF0145_dom_sf"/>
</dbReference>
<proteinExistence type="inferred from homology"/>
<name>A0A2M7G874_9BACT</name>
<dbReference type="EMBL" id="PFFQ01000013">
    <property type="protein sequence ID" value="PIW18274.1"/>
    <property type="molecule type" value="Genomic_DNA"/>
</dbReference>
<dbReference type="SUPFAM" id="SSF117782">
    <property type="entry name" value="YbjQ-like"/>
    <property type="match status" value="1"/>
</dbReference>
<organism evidence="2 3">
    <name type="scientific">bacterium (Candidatus Blackallbacteria) CG17_big_fil_post_rev_8_21_14_2_50_48_46</name>
    <dbReference type="NCBI Taxonomy" id="2014261"/>
    <lineage>
        <taxon>Bacteria</taxon>
        <taxon>Candidatus Blackallbacteria</taxon>
    </lineage>
</organism>
<dbReference type="InterPro" id="IPR002765">
    <property type="entry name" value="UPF0145_YbjQ-like"/>
</dbReference>
<evidence type="ECO:0000313" key="2">
    <source>
        <dbReference type="EMBL" id="PIW18274.1"/>
    </source>
</evidence>
<dbReference type="PANTHER" id="PTHR34068:SF1">
    <property type="entry name" value="UPF0145 PROTEIN YBJQ"/>
    <property type="match status" value="1"/>
</dbReference>
<accession>A0A2M7G874</accession>
<dbReference type="Proteomes" id="UP000231019">
    <property type="component" value="Unassembled WGS sequence"/>
</dbReference>
<sequence length="153" mass="17022">MDTLIVLAILVTIGYFAGTRAEKNHYASIEAREKELFQLPVSSLKKLPEDPREVESVNLVYGNAVIAVDYFKVFVANLRNLFGGRVTAYESLLDRARREATLRMKTMAKQQGADVIINLRLETAPIGKGTAGQKNGMPSIESLAYGTAIRYRR</sequence>
<gene>
    <name evidence="2" type="ORF">COW36_05765</name>
</gene>
<comment type="caution">
    <text evidence="2">The sequence shown here is derived from an EMBL/GenBank/DDBJ whole genome shotgun (WGS) entry which is preliminary data.</text>
</comment>
<reference evidence="2 3" key="1">
    <citation type="submission" date="2017-09" db="EMBL/GenBank/DDBJ databases">
        <title>Depth-based differentiation of microbial function through sediment-hosted aquifers and enrichment of novel symbionts in the deep terrestrial subsurface.</title>
        <authorList>
            <person name="Probst A.J."/>
            <person name="Ladd B."/>
            <person name="Jarett J.K."/>
            <person name="Geller-Mcgrath D.E."/>
            <person name="Sieber C.M."/>
            <person name="Emerson J.B."/>
            <person name="Anantharaman K."/>
            <person name="Thomas B.C."/>
            <person name="Malmstrom R."/>
            <person name="Stieglmeier M."/>
            <person name="Klingl A."/>
            <person name="Woyke T."/>
            <person name="Ryan C.M."/>
            <person name="Banfield J.F."/>
        </authorList>
    </citation>
    <scope>NUCLEOTIDE SEQUENCE [LARGE SCALE GENOMIC DNA]</scope>
    <source>
        <strain evidence="2">CG17_big_fil_post_rev_8_21_14_2_50_48_46</strain>
    </source>
</reference>
<comment type="similarity">
    <text evidence="1">Belongs to the UPF0145 family.</text>
</comment>
<evidence type="ECO:0000256" key="1">
    <source>
        <dbReference type="ARBA" id="ARBA00010751"/>
    </source>
</evidence>
<protein>
    <recommendedName>
        <fullName evidence="4">YbjQ family protein</fullName>
    </recommendedName>
</protein>